<comment type="caution">
    <text evidence="6">The sequence shown here is derived from an EMBL/GenBank/DDBJ whole genome shotgun (WGS) entry which is preliminary data.</text>
</comment>
<evidence type="ECO:0000313" key="6">
    <source>
        <dbReference type="EMBL" id="KAK4398347.1"/>
    </source>
</evidence>
<keyword evidence="6" id="KW-0251">Elongation factor</keyword>
<evidence type="ECO:0000256" key="2">
    <source>
        <dbReference type="ARBA" id="ARBA00009730"/>
    </source>
</evidence>
<evidence type="ECO:0000256" key="1">
    <source>
        <dbReference type="ARBA" id="ARBA00004123"/>
    </source>
</evidence>
<sequence>MLLAIRTGGKLTGESGKEENQRRAPTRVCPTVDISVYICQLPSPCLQSLSEILCGTKHKEIPSLSGLDYGLGFPLWPSRVLCQEFLLRSKYRGVAIGFELKKMGKRKSRAKPPPKKRMDKLDTVFSCPSATMDIWVKCTHWMHGIWHLAGERYVLDPVVANCSGATLTEPIDIYSEWIDECERVNNPEDDDA</sequence>
<dbReference type="Proteomes" id="UP001289374">
    <property type="component" value="Unassembled WGS sequence"/>
</dbReference>
<organism evidence="6 7">
    <name type="scientific">Sesamum angolense</name>
    <dbReference type="NCBI Taxonomy" id="2727404"/>
    <lineage>
        <taxon>Eukaryota</taxon>
        <taxon>Viridiplantae</taxon>
        <taxon>Streptophyta</taxon>
        <taxon>Embryophyta</taxon>
        <taxon>Tracheophyta</taxon>
        <taxon>Spermatophyta</taxon>
        <taxon>Magnoliopsida</taxon>
        <taxon>eudicotyledons</taxon>
        <taxon>Gunneridae</taxon>
        <taxon>Pentapetalae</taxon>
        <taxon>asterids</taxon>
        <taxon>lamiids</taxon>
        <taxon>Lamiales</taxon>
        <taxon>Pedaliaceae</taxon>
        <taxon>Sesamum</taxon>
    </lineage>
</organism>
<name>A0AAE1WRL0_9LAMI</name>
<evidence type="ECO:0000256" key="3">
    <source>
        <dbReference type="ARBA" id="ARBA00022833"/>
    </source>
</evidence>
<dbReference type="GO" id="GO:0008023">
    <property type="term" value="C:transcription elongation factor complex"/>
    <property type="evidence" value="ECO:0007669"/>
    <property type="project" value="TreeGrafter"/>
</dbReference>
<keyword evidence="6" id="KW-0648">Protein biosynthesis</keyword>
<keyword evidence="3" id="KW-0862">Zinc</keyword>
<protein>
    <submittedName>
        <fullName evidence="6">Transcription elongation factor 1</fullName>
    </submittedName>
</protein>
<dbReference type="InterPro" id="IPR007808">
    <property type="entry name" value="Elf1"/>
</dbReference>
<reference evidence="6" key="1">
    <citation type="submission" date="2020-06" db="EMBL/GenBank/DDBJ databases">
        <authorList>
            <person name="Li T."/>
            <person name="Hu X."/>
            <person name="Zhang T."/>
            <person name="Song X."/>
            <person name="Zhang H."/>
            <person name="Dai N."/>
            <person name="Sheng W."/>
            <person name="Hou X."/>
            <person name="Wei L."/>
        </authorList>
    </citation>
    <scope>NUCLEOTIDE SEQUENCE</scope>
    <source>
        <strain evidence="6">K16</strain>
        <tissue evidence="6">Leaf</tissue>
    </source>
</reference>
<evidence type="ECO:0000313" key="7">
    <source>
        <dbReference type="Proteomes" id="UP001289374"/>
    </source>
</evidence>
<dbReference type="PANTHER" id="PTHR20934:SF0">
    <property type="entry name" value="TRANSCRIPTION ELONGATION FACTOR 1 HOMOLOG"/>
    <property type="match status" value="1"/>
</dbReference>
<dbReference type="Gene3D" id="2.20.25.190">
    <property type="match status" value="1"/>
</dbReference>
<dbReference type="EMBL" id="JACGWL010000007">
    <property type="protein sequence ID" value="KAK4398347.1"/>
    <property type="molecule type" value="Genomic_DNA"/>
</dbReference>
<evidence type="ECO:0000256" key="4">
    <source>
        <dbReference type="ARBA" id="ARBA00023242"/>
    </source>
</evidence>
<dbReference type="GO" id="GO:0006368">
    <property type="term" value="P:transcription elongation by RNA polymerase II"/>
    <property type="evidence" value="ECO:0007669"/>
    <property type="project" value="TreeGrafter"/>
</dbReference>
<comment type="subcellular location">
    <subcellularLocation>
        <location evidence="1">Nucleus</location>
    </subcellularLocation>
</comment>
<comment type="similarity">
    <text evidence="2">Belongs to the ELOF1 family.</text>
</comment>
<dbReference type="GO" id="GO:0003746">
    <property type="term" value="F:translation elongation factor activity"/>
    <property type="evidence" value="ECO:0007669"/>
    <property type="project" value="UniProtKB-KW"/>
</dbReference>
<keyword evidence="4" id="KW-0539">Nucleus</keyword>
<dbReference type="GO" id="GO:0000993">
    <property type="term" value="F:RNA polymerase II complex binding"/>
    <property type="evidence" value="ECO:0007669"/>
    <property type="project" value="TreeGrafter"/>
</dbReference>
<reference evidence="6" key="2">
    <citation type="journal article" date="2024" name="Plant">
        <title>Genomic evolution and insights into agronomic trait innovations of Sesamum species.</title>
        <authorList>
            <person name="Miao H."/>
            <person name="Wang L."/>
            <person name="Qu L."/>
            <person name="Liu H."/>
            <person name="Sun Y."/>
            <person name="Le M."/>
            <person name="Wang Q."/>
            <person name="Wei S."/>
            <person name="Zheng Y."/>
            <person name="Lin W."/>
            <person name="Duan Y."/>
            <person name="Cao H."/>
            <person name="Xiong S."/>
            <person name="Wang X."/>
            <person name="Wei L."/>
            <person name="Li C."/>
            <person name="Ma Q."/>
            <person name="Ju M."/>
            <person name="Zhao R."/>
            <person name="Li G."/>
            <person name="Mu C."/>
            <person name="Tian Q."/>
            <person name="Mei H."/>
            <person name="Zhang T."/>
            <person name="Gao T."/>
            <person name="Zhang H."/>
        </authorList>
    </citation>
    <scope>NUCLEOTIDE SEQUENCE</scope>
    <source>
        <strain evidence="6">K16</strain>
    </source>
</reference>
<gene>
    <name evidence="6" type="ORF">Sango_1310200</name>
</gene>
<dbReference type="PANTHER" id="PTHR20934">
    <property type="entry name" value="TRANSCRIPTION ELONGATION FACTOR 1 HOMOLOG"/>
    <property type="match status" value="1"/>
</dbReference>
<dbReference type="AlphaFoldDB" id="A0AAE1WRL0"/>
<proteinExistence type="inferred from homology"/>
<keyword evidence="7" id="KW-1185">Reference proteome</keyword>
<accession>A0AAE1WRL0</accession>
<dbReference type="SUPFAM" id="SSF57783">
    <property type="entry name" value="Zinc beta-ribbon"/>
    <property type="match status" value="1"/>
</dbReference>
<evidence type="ECO:0000256" key="5">
    <source>
        <dbReference type="SAM" id="MobiDB-lite"/>
    </source>
</evidence>
<dbReference type="InterPro" id="IPR038567">
    <property type="entry name" value="T_Elf1_sf"/>
</dbReference>
<feature type="region of interest" description="Disordered" evidence="5">
    <location>
        <begin position="1"/>
        <end position="24"/>
    </location>
</feature>